<dbReference type="SMART" id="SM00222">
    <property type="entry name" value="Sec7"/>
    <property type="match status" value="1"/>
</dbReference>
<dbReference type="Gene3D" id="1.10.220.20">
    <property type="match status" value="1"/>
</dbReference>
<dbReference type="PANTHER" id="PTHR10663:SF388">
    <property type="entry name" value="GOLGI-SPECIFIC BREFELDIN A-RESISTANCE GUANINE NUCLEOTIDE EXCHANGE FACTOR 1"/>
    <property type="match status" value="1"/>
</dbReference>
<evidence type="ECO:0000313" key="6">
    <source>
        <dbReference type="Proteomes" id="UP000449547"/>
    </source>
</evidence>
<evidence type="ECO:0000313" key="5">
    <source>
        <dbReference type="EMBL" id="KAA8906980.1"/>
    </source>
</evidence>
<name>A0A642UW83_DIURU</name>
<dbReference type="VEuPathDB" id="FungiDB:DIURU_000664"/>
<reference evidence="5 6" key="1">
    <citation type="submission" date="2019-07" db="EMBL/GenBank/DDBJ databases">
        <title>Genome assembly of two rare yeast pathogens: Diutina rugosa and Trichomonascus ciferrii.</title>
        <authorList>
            <person name="Mixao V."/>
            <person name="Saus E."/>
            <person name="Hansen A."/>
            <person name="Lass-Flor C."/>
            <person name="Gabaldon T."/>
        </authorList>
    </citation>
    <scope>NUCLEOTIDE SEQUENCE [LARGE SCALE GENOMIC DNA]</scope>
    <source>
        <strain evidence="5 6">CBS 613</strain>
    </source>
</reference>
<dbReference type="Proteomes" id="UP000449547">
    <property type="component" value="Unassembled WGS sequence"/>
</dbReference>
<dbReference type="PANTHER" id="PTHR10663">
    <property type="entry name" value="GUANYL-NUCLEOTIDE EXCHANGE FACTOR"/>
    <property type="match status" value="1"/>
</dbReference>
<evidence type="ECO:0000256" key="1">
    <source>
        <dbReference type="ARBA" id="ARBA00022448"/>
    </source>
</evidence>
<dbReference type="InterPro" id="IPR023394">
    <property type="entry name" value="Sec7_C_sf"/>
</dbReference>
<dbReference type="Pfam" id="PF12783">
    <property type="entry name" value="Sec7-like_HUS"/>
    <property type="match status" value="1"/>
</dbReference>
<dbReference type="OrthoDB" id="10258608at2759"/>
<dbReference type="SUPFAM" id="SSF48371">
    <property type="entry name" value="ARM repeat"/>
    <property type="match status" value="1"/>
</dbReference>
<dbReference type="GO" id="GO:0016192">
    <property type="term" value="P:vesicle-mediated transport"/>
    <property type="evidence" value="ECO:0007669"/>
    <property type="project" value="UniProtKB-ARBA"/>
</dbReference>
<comment type="caution">
    <text evidence="5">The sequence shown here is derived from an EMBL/GenBank/DDBJ whole genome shotgun (WGS) entry which is preliminary data.</text>
</comment>
<dbReference type="GO" id="GO:0005794">
    <property type="term" value="C:Golgi apparatus"/>
    <property type="evidence" value="ECO:0007669"/>
    <property type="project" value="UniProtKB-ARBA"/>
</dbReference>
<accession>A0A642UW83</accession>
<dbReference type="SUPFAM" id="SSF48425">
    <property type="entry name" value="Sec7 domain"/>
    <property type="match status" value="1"/>
</dbReference>
<gene>
    <name evidence="5" type="ORF">DIURU_000664</name>
</gene>
<feature type="region of interest" description="Disordered" evidence="3">
    <location>
        <begin position="1469"/>
        <end position="1501"/>
    </location>
</feature>
<dbReference type="GeneID" id="54779317"/>
<keyword evidence="6" id="KW-1185">Reference proteome</keyword>
<dbReference type="InterPro" id="IPR032629">
    <property type="entry name" value="DCB_dom"/>
</dbReference>
<dbReference type="Gene3D" id="1.10.1000.11">
    <property type="entry name" value="Arf Nucleotide-binding Site Opener,domain 2"/>
    <property type="match status" value="1"/>
</dbReference>
<evidence type="ECO:0000259" key="4">
    <source>
        <dbReference type="PROSITE" id="PS50190"/>
    </source>
</evidence>
<dbReference type="GO" id="GO:0005085">
    <property type="term" value="F:guanyl-nucleotide exchange factor activity"/>
    <property type="evidence" value="ECO:0007669"/>
    <property type="project" value="InterPro"/>
</dbReference>
<dbReference type="InterPro" id="IPR035999">
    <property type="entry name" value="Sec7_dom_sf"/>
</dbReference>
<evidence type="ECO:0000256" key="3">
    <source>
        <dbReference type="SAM" id="MobiDB-lite"/>
    </source>
</evidence>
<dbReference type="RefSeq" id="XP_034014331.1">
    <property type="nucleotide sequence ID" value="XM_034158937.1"/>
</dbReference>
<sequence length="1501" mass="166868">MSARFNSPTPAPSHMFTLGGIGAGSNVSLPGDPSYSGGPEDHGTVKPAIDPTTLAINECIALSSAMRKAQRHSSGVAALLGGDFFGEDDDIMNNGSSKNLTTRQSQGDPLTSSFMQLRSMLTSTDNIYSLDSLTLLQPFLMVIKAPQTSGHITRLALNAVSKFLTFQIISVQSRNLQQALIQVVSALCKCRFEQGDQNSDDAVLLKVLRLLEIILESPLSNMLSNESISEVVQVCWSLAINKRRSEVLRRAAEMAMEAMTFRIFSRLAQIPASRHDDDLTVHFDPNSLPKDTIGACADGEANDTSDANITSDIAEATEESIIETKEGEAEKDTENLTNPQEEPFGILAINDFLTILVSMIAPGSQYSNMESTRVFALSLINTAIEVAGRDILNHPALLGVVADPVFKHTLQIIATTESSALLQASMQLLTTIAIIMGHELKPQMELALKLIFESILASSQTPQAAVKAQATPNSKVIVRSGLSKEILLESLSLLWTRDPRKFFVNLFIYHDCDFEKSDLAHQVVDNLCKLALPESAQITTDNVPPICLEGILSLVFALNEQLKRAPKLVGNSHSRLDNRARKTAFVQCTHTFNKKPKDGIAKLVENGFISSATNFQELAEFFLSKSGRLNKKILGEYLAKPTSKQLLQEFIGLLDFTNMRVDEAIRILLKTFRLPGESQQIERIVELFAERYVECYTDDEEEAEEGREPVRPDRDSVFILSYSIIMLNTDLHNPQVKKQMLLADYQRNLRGQCNGKDYPEWYLSKIYNSIKDREIIMPEEHHGTDKWFDDVWNNVVQAETKTHGTDSEVSPQDQAQFDRAFFDSIASKIFETLFSVFGEASDDHVITRIMSAVDKCANICLHYSLKSHYESLVEMLCKCTHLLDSSIRVPVETLDDDLRESIPLTQVTIEDGDDTKTITVGTLSVWFGRDFKAQISTVVLFRLLKKVGYALGKDDSGKLAMRIILTLYENCLVDSSMLLPDSELPTVKPKYIISKIKSGVNNSGILSTFSSFLKGYGGESQPEPTAAEIDATMSTLDCVSSLQLSTIFERMLTTSKKVAGASFVDLFLSLIPTLDDSTKRYFEAESMLLLQLSVQFANTEDEIVKVLAAANEIKGFSKQASIKVITLKLKLTTGLKSTEHQQQFAELILKEIQGVDKEFLAKNGDYILDAILKELPRSIPMVLHLQDYWKVLRVLGSLQQFSGDILDFIERLCQSSQPENIDPNNFMFILGLLDEISSMGALGAAAEQQQELPVPKGEKRPQPTQAQLDVVTHAKRSICLTAELAPITKRPDFTGLRYSLLQALAHQCFNPCREVRGFSMGVLRSTILATELEENSEDDSTSLTAFGLFEYGLFPLLVELCKVEVIETDRRGFVSTQIESLSLVSKVFLQYCATFTAEKVEQVWLYILDNFVAMRKQVSEDSAKDFDEAAPELLKNMVLVLQSNNILKEDDRLSNLSWSKIGDIYPELPNELKKEPKTEQADSVEKAITESKQEVSSDNAE</sequence>
<dbReference type="InterPro" id="IPR032691">
    <property type="entry name" value="Mon2/Sec7/BIG1-like_HUS"/>
</dbReference>
<keyword evidence="1" id="KW-0813">Transport</keyword>
<organism evidence="5 6">
    <name type="scientific">Diutina rugosa</name>
    <name type="common">Yeast</name>
    <name type="synonym">Candida rugosa</name>
    <dbReference type="NCBI Taxonomy" id="5481"/>
    <lineage>
        <taxon>Eukaryota</taxon>
        <taxon>Fungi</taxon>
        <taxon>Dikarya</taxon>
        <taxon>Ascomycota</taxon>
        <taxon>Saccharomycotina</taxon>
        <taxon>Pichiomycetes</taxon>
        <taxon>Debaryomycetaceae</taxon>
        <taxon>Diutina</taxon>
    </lineage>
</organism>
<dbReference type="InterPro" id="IPR000904">
    <property type="entry name" value="Sec7_dom"/>
</dbReference>
<dbReference type="OMA" id="CRDIRHH"/>
<dbReference type="GO" id="GO:0015031">
    <property type="term" value="P:protein transport"/>
    <property type="evidence" value="ECO:0007669"/>
    <property type="project" value="UniProtKB-KW"/>
</dbReference>
<dbReference type="CDD" id="cd00171">
    <property type="entry name" value="Sec7"/>
    <property type="match status" value="1"/>
</dbReference>
<dbReference type="PROSITE" id="PS50190">
    <property type="entry name" value="SEC7"/>
    <property type="match status" value="1"/>
</dbReference>
<dbReference type="EMBL" id="SWFT01000027">
    <property type="protein sequence ID" value="KAA8906980.1"/>
    <property type="molecule type" value="Genomic_DNA"/>
</dbReference>
<proteinExistence type="predicted"/>
<keyword evidence="2" id="KW-0653">Protein transport</keyword>
<dbReference type="Pfam" id="PF23325">
    <property type="entry name" value="TPR_28"/>
    <property type="match status" value="1"/>
</dbReference>
<evidence type="ECO:0000256" key="2">
    <source>
        <dbReference type="ARBA" id="ARBA00022927"/>
    </source>
</evidence>
<dbReference type="Pfam" id="PF01369">
    <property type="entry name" value="Sec7"/>
    <property type="match status" value="1"/>
</dbReference>
<dbReference type="Pfam" id="PF16213">
    <property type="entry name" value="DCB"/>
    <property type="match status" value="1"/>
</dbReference>
<dbReference type="InterPro" id="IPR016024">
    <property type="entry name" value="ARM-type_fold"/>
</dbReference>
<feature type="compositionally biased region" description="Basic and acidic residues" evidence="3">
    <location>
        <begin position="1470"/>
        <end position="1495"/>
    </location>
</feature>
<dbReference type="GO" id="GO:0032012">
    <property type="term" value="P:regulation of ARF protein signal transduction"/>
    <property type="evidence" value="ECO:0007669"/>
    <property type="project" value="InterPro"/>
</dbReference>
<feature type="domain" description="SEC7" evidence="4">
    <location>
        <begin position="574"/>
        <end position="773"/>
    </location>
</feature>
<protein>
    <recommendedName>
        <fullName evidence="4">SEC7 domain-containing protein</fullName>
    </recommendedName>
</protein>
<dbReference type="InterPro" id="IPR056604">
    <property type="entry name" value="GBF1-like_TPR"/>
</dbReference>